<keyword evidence="10" id="KW-0812">Transmembrane</keyword>
<feature type="region of interest" description="Disordered" evidence="9">
    <location>
        <begin position="490"/>
        <end position="526"/>
    </location>
</feature>
<keyword evidence="5 10" id="KW-0472">Membrane</keyword>
<dbReference type="EMBL" id="JAAAJB010000342">
    <property type="protein sequence ID" value="KAG0257951.1"/>
    <property type="molecule type" value="Genomic_DNA"/>
</dbReference>
<evidence type="ECO:0000256" key="10">
    <source>
        <dbReference type="SAM" id="Phobius"/>
    </source>
</evidence>
<evidence type="ECO:0000256" key="3">
    <source>
        <dbReference type="ARBA" id="ARBA00022554"/>
    </source>
</evidence>
<dbReference type="OrthoDB" id="2967263at2759"/>
<dbReference type="PANTHER" id="PTHR47249:SF1">
    <property type="entry name" value="VACUOLAR PROTEIN 8"/>
    <property type="match status" value="1"/>
</dbReference>
<protein>
    <recommendedName>
        <fullName evidence="7">Vacuolar protein 8</fullName>
    </recommendedName>
</protein>
<comment type="caution">
    <text evidence="11">The sequence shown here is derived from an EMBL/GenBank/DDBJ whole genome shotgun (WGS) entry which is preliminary data.</text>
</comment>
<dbReference type="PANTHER" id="PTHR47249">
    <property type="entry name" value="VACUOLAR PROTEIN 8"/>
    <property type="match status" value="1"/>
</dbReference>
<evidence type="ECO:0000256" key="8">
    <source>
        <dbReference type="PROSITE-ProRule" id="PRU00259"/>
    </source>
</evidence>
<gene>
    <name evidence="11" type="ORF">DFQ27_004888</name>
</gene>
<reference evidence="11" key="1">
    <citation type="journal article" date="2020" name="Fungal Divers.">
        <title>Resolving the Mortierellaceae phylogeny through synthesis of multi-gene phylogenetics and phylogenomics.</title>
        <authorList>
            <person name="Vandepol N."/>
            <person name="Liber J."/>
            <person name="Desiro A."/>
            <person name="Na H."/>
            <person name="Kennedy M."/>
            <person name="Barry K."/>
            <person name="Grigoriev I.V."/>
            <person name="Miller A.N."/>
            <person name="O'Donnell K."/>
            <person name="Stajich J.E."/>
            <person name="Bonito G."/>
        </authorList>
    </citation>
    <scope>NUCLEOTIDE SEQUENCE</scope>
    <source>
        <strain evidence="11">BC1065</strain>
    </source>
</reference>
<dbReference type="InterPro" id="IPR016024">
    <property type="entry name" value="ARM-type_fold"/>
</dbReference>
<keyword evidence="12" id="KW-1185">Reference proteome</keyword>
<dbReference type="InterPro" id="IPR045156">
    <property type="entry name" value="Vac8"/>
</dbReference>
<dbReference type="AlphaFoldDB" id="A0A9P6Q0F5"/>
<feature type="compositionally biased region" description="Polar residues" evidence="9">
    <location>
        <begin position="491"/>
        <end position="501"/>
    </location>
</feature>
<evidence type="ECO:0000256" key="2">
    <source>
        <dbReference type="ARBA" id="ARBA00005462"/>
    </source>
</evidence>
<dbReference type="InterPro" id="IPR000225">
    <property type="entry name" value="Armadillo"/>
</dbReference>
<evidence type="ECO:0000256" key="7">
    <source>
        <dbReference type="ARBA" id="ARBA00026209"/>
    </source>
</evidence>
<evidence type="ECO:0000256" key="6">
    <source>
        <dbReference type="ARBA" id="ARBA00023288"/>
    </source>
</evidence>
<organism evidence="11 12">
    <name type="scientific">Actinomortierella ambigua</name>
    <dbReference type="NCBI Taxonomy" id="1343610"/>
    <lineage>
        <taxon>Eukaryota</taxon>
        <taxon>Fungi</taxon>
        <taxon>Fungi incertae sedis</taxon>
        <taxon>Mucoromycota</taxon>
        <taxon>Mortierellomycotina</taxon>
        <taxon>Mortierellomycetes</taxon>
        <taxon>Mortierellales</taxon>
        <taxon>Mortierellaceae</taxon>
        <taxon>Actinomortierella</taxon>
    </lineage>
</organism>
<dbReference type="Gene3D" id="1.25.10.10">
    <property type="entry name" value="Leucine-rich Repeat Variant"/>
    <property type="match status" value="2"/>
</dbReference>
<dbReference type="Proteomes" id="UP000807716">
    <property type="component" value="Unassembled WGS sequence"/>
</dbReference>
<keyword evidence="6" id="KW-0449">Lipoprotein</keyword>
<dbReference type="GO" id="GO:0043495">
    <property type="term" value="F:protein-membrane adaptor activity"/>
    <property type="evidence" value="ECO:0007669"/>
    <property type="project" value="InterPro"/>
</dbReference>
<evidence type="ECO:0000256" key="4">
    <source>
        <dbReference type="ARBA" id="ARBA00022737"/>
    </source>
</evidence>
<evidence type="ECO:0000256" key="9">
    <source>
        <dbReference type="SAM" id="MobiDB-lite"/>
    </source>
</evidence>
<dbReference type="PROSITE" id="PS50176">
    <property type="entry name" value="ARM_REPEAT"/>
    <property type="match status" value="1"/>
</dbReference>
<keyword evidence="10" id="KW-1133">Transmembrane helix</keyword>
<dbReference type="GO" id="GO:0005774">
    <property type="term" value="C:vacuolar membrane"/>
    <property type="evidence" value="ECO:0007669"/>
    <property type="project" value="UniProtKB-SubCell"/>
</dbReference>
<accession>A0A9P6Q0F5</accession>
<comment type="subcellular location">
    <subcellularLocation>
        <location evidence="1">Vacuole membrane</location>
        <topology evidence="1">Lipid-anchor</topology>
    </subcellularLocation>
</comment>
<name>A0A9P6Q0F5_9FUNG</name>
<evidence type="ECO:0000256" key="5">
    <source>
        <dbReference type="ARBA" id="ARBA00023136"/>
    </source>
</evidence>
<evidence type="ECO:0000313" key="12">
    <source>
        <dbReference type="Proteomes" id="UP000807716"/>
    </source>
</evidence>
<dbReference type="SMART" id="SM00185">
    <property type="entry name" value="ARM"/>
    <property type="match status" value="3"/>
</dbReference>
<dbReference type="GO" id="GO:0071562">
    <property type="term" value="P:nucleus-vacuole junction assembly"/>
    <property type="evidence" value="ECO:0007669"/>
    <property type="project" value="InterPro"/>
</dbReference>
<keyword evidence="4" id="KW-0677">Repeat</keyword>
<evidence type="ECO:0000313" key="11">
    <source>
        <dbReference type="EMBL" id="KAG0257951.1"/>
    </source>
</evidence>
<dbReference type="SUPFAM" id="SSF48371">
    <property type="entry name" value="ARM repeat"/>
    <property type="match status" value="1"/>
</dbReference>
<feature type="transmembrane region" description="Helical" evidence="10">
    <location>
        <begin position="7"/>
        <end position="24"/>
    </location>
</feature>
<proteinExistence type="inferred from homology"/>
<sequence>MSSSDRAIYFATGASLVFMVYSVYRHATTLFTADNDAEPQSVLKQVEEGIDLNALAKLARSNSIILQGSSISILFVRAMKENNLRFILDMVEHSPNERIRWKGVTTIQLLTRNDANRTALIDSGALKVLVNVLRDPSNREKSHRYATVSICELISGSEQQRKLVVEYGILEPLARFLVKVNPANELQYWSLMVIQRLATCPVLHPALIEAGMIKSLAEMLRLSFGNASMPKICLQSLVRLIVTLENDEDLRWYLVELLEYDIVPLVTTYTRNGDDYALVYCAIGLIHEYVVRRVAIRQFKDISDLCKTLAAILEADDVSISIVVLRTIKFLMLRDSEYQLNHVITSGIGLRLAKCLASKDDDVKYWALSITHELVQHPSWRKQFVKTTAFAQVINIGLTTTSNRKPLRVTSEILPAKEYITDILVRMWSSEDDLEMLLGSRGLVEATCVLLQLERMVRDLSTNRVAIVLSEAAKRNEILDRRLTRYGVNLNHPSANGEASTSRSGSGANSGMNSDSSSGNESLPAA</sequence>
<comment type="similarity">
    <text evidence="2">Belongs to the beta-catenin family.</text>
</comment>
<dbReference type="InterPro" id="IPR011989">
    <property type="entry name" value="ARM-like"/>
</dbReference>
<feature type="compositionally biased region" description="Low complexity" evidence="9">
    <location>
        <begin position="502"/>
        <end position="526"/>
    </location>
</feature>
<keyword evidence="3" id="KW-0926">Vacuole</keyword>
<feature type="repeat" description="ARM" evidence="8">
    <location>
        <begin position="124"/>
        <end position="168"/>
    </location>
</feature>
<evidence type="ECO:0000256" key="1">
    <source>
        <dbReference type="ARBA" id="ARBA00004592"/>
    </source>
</evidence>